<dbReference type="EC" id="1.1.1.175" evidence="6"/>
<dbReference type="RefSeq" id="WP_211937030.1">
    <property type="nucleotide sequence ID" value="NZ_CP073078.1"/>
</dbReference>
<proteinExistence type="inferred from homology"/>
<dbReference type="PRINTS" id="PR00080">
    <property type="entry name" value="SDRFAMILY"/>
</dbReference>
<dbReference type="FunFam" id="3.40.50.720:FF:000084">
    <property type="entry name" value="Short-chain dehydrogenase reductase"/>
    <property type="match status" value="1"/>
</dbReference>
<dbReference type="PRINTS" id="PR00081">
    <property type="entry name" value="GDHRDH"/>
</dbReference>
<dbReference type="InterPro" id="IPR036291">
    <property type="entry name" value="NAD(P)-bd_dom_sf"/>
</dbReference>
<accession>A0A975FY40</accession>
<dbReference type="NCBIfam" id="NF005559">
    <property type="entry name" value="PRK07231.1"/>
    <property type="match status" value="1"/>
</dbReference>
<evidence type="ECO:0000256" key="5">
    <source>
        <dbReference type="ARBA" id="ARBA00023221"/>
    </source>
</evidence>
<dbReference type="Proteomes" id="UP000676409">
    <property type="component" value="Chromosome"/>
</dbReference>
<keyword evidence="4" id="KW-0443">Lipid metabolism</keyword>
<evidence type="ECO:0000256" key="7">
    <source>
        <dbReference type="ARBA" id="ARBA00069939"/>
    </source>
</evidence>
<keyword evidence="9" id="KW-1185">Reference proteome</keyword>
<keyword evidence="5" id="KW-0753">Steroid metabolism</keyword>
<evidence type="ECO:0000256" key="4">
    <source>
        <dbReference type="ARBA" id="ARBA00023098"/>
    </source>
</evidence>
<evidence type="ECO:0000313" key="8">
    <source>
        <dbReference type="EMBL" id="QUD86978.1"/>
    </source>
</evidence>
<dbReference type="EMBL" id="CP073078">
    <property type="protein sequence ID" value="QUD86978.1"/>
    <property type="molecule type" value="Genomic_DNA"/>
</dbReference>
<sequence length="297" mass="30570">MAGRLDGKVAVITGGCSGIGLGTVELFVAEGAKVVCADVQDEKGAVLEQRFPDAVRYAHCDVTLEADIEAAVKLAADAFGGLDILFNNAGSGGTGAGVADMPAEEWDFTMNLLLRSVMLGMKHAVPLMRARGGGAIVNTASVAGVEAGWGPLAYSTAKGAVIHLTRVAAAQLAQEHIRVNAICPGLIATSIFGASIGLPREVADQMAARIAEGAPKMQPVKKAGLPEDIAQACLYLASDASAFVTGTHLMVDGGLTVGGRHSWDPNQASPMLDMMGFTPEQIEAFRAAQEAARRSAG</sequence>
<evidence type="ECO:0000256" key="3">
    <source>
        <dbReference type="ARBA" id="ARBA00023027"/>
    </source>
</evidence>
<evidence type="ECO:0000313" key="9">
    <source>
        <dbReference type="Proteomes" id="UP000676409"/>
    </source>
</evidence>
<dbReference type="Gene3D" id="3.40.50.720">
    <property type="entry name" value="NAD(P)-binding Rossmann-like Domain"/>
    <property type="match status" value="1"/>
</dbReference>
<keyword evidence="2 8" id="KW-0560">Oxidoreductase</keyword>
<protein>
    <recommendedName>
        <fullName evidence="7">D-xylose 1-dehydrogenase</fullName>
        <ecNumber evidence="6">1.1.1.175</ecNumber>
    </recommendedName>
</protein>
<name>A0A975FY40_9CAUL</name>
<dbReference type="GO" id="GO:0008202">
    <property type="term" value="P:steroid metabolic process"/>
    <property type="evidence" value="ECO:0007669"/>
    <property type="project" value="UniProtKB-KW"/>
</dbReference>
<evidence type="ECO:0000256" key="2">
    <source>
        <dbReference type="ARBA" id="ARBA00023002"/>
    </source>
</evidence>
<dbReference type="KEGG" id="caul:KCG34_18155"/>
<evidence type="ECO:0000256" key="6">
    <source>
        <dbReference type="ARBA" id="ARBA00066641"/>
    </source>
</evidence>
<comment type="similarity">
    <text evidence="1">Belongs to the short-chain dehydrogenases/reductases (SDR) family.</text>
</comment>
<dbReference type="GO" id="GO:0047838">
    <property type="term" value="F:D-xylose 1-dehydrogenase (NAD+) activity"/>
    <property type="evidence" value="ECO:0007669"/>
    <property type="project" value="UniProtKB-EC"/>
</dbReference>
<reference evidence="8" key="1">
    <citation type="submission" date="2021-04" db="EMBL/GenBank/DDBJ databases">
        <title>The complete genome sequence of Caulobacter sp. S6.</title>
        <authorList>
            <person name="Tang Y."/>
            <person name="Ouyang W."/>
            <person name="Liu Q."/>
            <person name="Huang B."/>
            <person name="Guo Z."/>
            <person name="Lei P."/>
        </authorList>
    </citation>
    <scope>NUCLEOTIDE SEQUENCE</scope>
    <source>
        <strain evidence="8">S6</strain>
    </source>
</reference>
<dbReference type="AlphaFoldDB" id="A0A975FY40"/>
<dbReference type="Pfam" id="PF13561">
    <property type="entry name" value="adh_short_C2"/>
    <property type="match status" value="1"/>
</dbReference>
<keyword evidence="3" id="KW-0520">NAD</keyword>
<dbReference type="SUPFAM" id="SSF51735">
    <property type="entry name" value="NAD(P)-binding Rossmann-fold domains"/>
    <property type="match status" value="1"/>
</dbReference>
<dbReference type="PANTHER" id="PTHR43180:SF28">
    <property type="entry name" value="NAD(P)-BINDING ROSSMANN-FOLD SUPERFAMILY PROTEIN"/>
    <property type="match status" value="1"/>
</dbReference>
<gene>
    <name evidence="8" type="ORF">KCG34_18155</name>
</gene>
<organism evidence="8 9">
    <name type="scientific">Phenylobacterium montanum</name>
    <dbReference type="NCBI Taxonomy" id="2823693"/>
    <lineage>
        <taxon>Bacteria</taxon>
        <taxon>Pseudomonadati</taxon>
        <taxon>Pseudomonadota</taxon>
        <taxon>Alphaproteobacteria</taxon>
        <taxon>Caulobacterales</taxon>
        <taxon>Caulobacteraceae</taxon>
        <taxon>Phenylobacterium</taxon>
    </lineage>
</organism>
<dbReference type="PANTHER" id="PTHR43180">
    <property type="entry name" value="3-OXOACYL-(ACYL-CARRIER-PROTEIN) REDUCTASE (AFU_ORTHOLOGUE AFUA_6G11210)"/>
    <property type="match status" value="1"/>
</dbReference>
<dbReference type="InterPro" id="IPR002347">
    <property type="entry name" value="SDR_fam"/>
</dbReference>
<evidence type="ECO:0000256" key="1">
    <source>
        <dbReference type="ARBA" id="ARBA00006484"/>
    </source>
</evidence>